<evidence type="ECO:0000313" key="2">
    <source>
        <dbReference type="Proteomes" id="UP001222377"/>
    </source>
</evidence>
<sequence length="128" mass="14982">MTTYDEIINVFHSKFQSNEILPDGLEYQFFKNAIGEYETDLTELGFDKETKDFKEPLSPAQIQILGRLMYKDYLGRYRDRALKLNNIVGRDIQLTGLSNTKAQVNRSYEDLVDEIEKKMSKLKVNNFD</sequence>
<name>A0AAP3YG73_BACAM</name>
<reference evidence="1" key="1">
    <citation type="submission" date="2023-02" db="EMBL/GenBank/DDBJ databases">
        <title>Draft Whole-Genome Sequences of Bacillus Strains of Potential Probiotic for Poultry.</title>
        <authorList>
            <person name="Ma L.M."/>
            <person name="Lopez-Guerra N."/>
            <person name="Zhang G."/>
        </authorList>
    </citation>
    <scope>NUCLEOTIDE SEQUENCE</scope>
    <source>
        <strain evidence="1">OSU1013-24</strain>
    </source>
</reference>
<protein>
    <submittedName>
        <fullName evidence="1">Uncharacterized protein</fullName>
    </submittedName>
</protein>
<dbReference type="AlphaFoldDB" id="A0AAP3YG73"/>
<gene>
    <name evidence="1" type="ORF">PV946_13570</name>
</gene>
<dbReference type="EMBL" id="JARKHX010000004">
    <property type="protein sequence ID" value="MDF4194785.1"/>
    <property type="molecule type" value="Genomic_DNA"/>
</dbReference>
<evidence type="ECO:0000313" key="1">
    <source>
        <dbReference type="EMBL" id="MDF4194785.1"/>
    </source>
</evidence>
<organism evidence="1 2">
    <name type="scientific">Bacillus amyloliquefaciens</name>
    <name type="common">Bacillus velezensis</name>
    <dbReference type="NCBI Taxonomy" id="1390"/>
    <lineage>
        <taxon>Bacteria</taxon>
        <taxon>Bacillati</taxon>
        <taxon>Bacillota</taxon>
        <taxon>Bacilli</taxon>
        <taxon>Bacillales</taxon>
        <taxon>Bacillaceae</taxon>
        <taxon>Bacillus</taxon>
        <taxon>Bacillus amyloliquefaciens group</taxon>
    </lineage>
</organism>
<comment type="caution">
    <text evidence="1">The sequence shown here is derived from an EMBL/GenBank/DDBJ whole genome shotgun (WGS) entry which is preliminary data.</text>
</comment>
<dbReference type="RefSeq" id="WP_020954177.1">
    <property type="nucleotide sequence ID" value="NZ_CP038028.1"/>
</dbReference>
<accession>A0AAP3YG73</accession>
<proteinExistence type="predicted"/>
<dbReference type="Proteomes" id="UP001222377">
    <property type="component" value="Unassembled WGS sequence"/>
</dbReference>